<feature type="compositionally biased region" description="Low complexity" evidence="8">
    <location>
        <begin position="1"/>
        <end position="15"/>
    </location>
</feature>
<dbReference type="InterPro" id="IPR015422">
    <property type="entry name" value="PyrdxlP-dep_Trfase_small"/>
</dbReference>
<feature type="compositionally biased region" description="Low complexity" evidence="8">
    <location>
        <begin position="1138"/>
        <end position="1150"/>
    </location>
</feature>
<dbReference type="eggNOG" id="KOG1401">
    <property type="taxonomic scope" value="Eukaryota"/>
</dbReference>
<protein>
    <recommendedName>
        <fullName evidence="4">glutamate-1-semialdehyde 2,1-aminomutase</fullName>
        <ecNumber evidence="4">5.4.3.8</ecNumber>
    </recommendedName>
</protein>
<dbReference type="OrthoDB" id="425114at2759"/>
<dbReference type="GO" id="GO:0003676">
    <property type="term" value="F:nucleic acid binding"/>
    <property type="evidence" value="ECO:0007669"/>
    <property type="project" value="InterPro"/>
</dbReference>
<comment type="pathway">
    <text evidence="2">Porphyrin-containing compound metabolism; protoporphyrin-IX biosynthesis; 5-aminolevulinate from L-glutamyl-tRNA(Glu): step 2/2.</text>
</comment>
<comment type="cofactor">
    <cofactor evidence="1">
        <name>pyridoxal 5'-phosphate</name>
        <dbReference type="ChEBI" id="CHEBI:597326"/>
    </cofactor>
</comment>
<dbReference type="InterPro" id="IPR049704">
    <property type="entry name" value="Aminotrans_3_PPA_site"/>
</dbReference>
<dbReference type="EC" id="5.4.3.8" evidence="4"/>
<dbReference type="Gene3D" id="3.40.640.10">
    <property type="entry name" value="Type I PLP-dependent aspartate aminotransferase-like (Major domain)"/>
    <property type="match status" value="1"/>
</dbReference>
<dbReference type="InterPro" id="IPR036882">
    <property type="entry name" value="Alba-like_dom_sf"/>
</dbReference>
<dbReference type="NCBIfam" id="NF000818">
    <property type="entry name" value="PRK00062.1"/>
    <property type="match status" value="1"/>
</dbReference>
<evidence type="ECO:0000256" key="2">
    <source>
        <dbReference type="ARBA" id="ARBA00004819"/>
    </source>
</evidence>
<dbReference type="InterPro" id="IPR007347">
    <property type="entry name" value="SpoVS"/>
</dbReference>
<dbReference type="Gene3D" id="3.90.1150.10">
    <property type="entry name" value="Aspartate Aminotransferase, domain 1"/>
    <property type="match status" value="1"/>
</dbReference>
<name>F0XYC9_AURAN</name>
<dbReference type="InterPro" id="IPR004639">
    <property type="entry name" value="4pyrrol_synth_GluAld_NH2Trfase"/>
</dbReference>
<dbReference type="Proteomes" id="UP000002729">
    <property type="component" value="Unassembled WGS sequence"/>
</dbReference>
<feature type="compositionally biased region" description="Pro residues" evidence="8">
    <location>
        <begin position="1031"/>
        <end position="1117"/>
    </location>
</feature>
<dbReference type="GeneID" id="20227902"/>
<dbReference type="EMBL" id="GL833121">
    <property type="protein sequence ID" value="EGB12196.1"/>
    <property type="molecule type" value="Genomic_DNA"/>
</dbReference>
<feature type="region of interest" description="Disordered" evidence="8">
    <location>
        <begin position="1022"/>
        <end position="1224"/>
    </location>
</feature>
<dbReference type="Pfam" id="PF00202">
    <property type="entry name" value="Aminotran_3"/>
    <property type="match status" value="1"/>
</dbReference>
<dbReference type="UniPathway" id="UPA00251">
    <property type="reaction ID" value="UER00317"/>
</dbReference>
<gene>
    <name evidence="10" type="ORF">AURANDRAFT_70752</name>
</gene>
<evidence type="ECO:0000256" key="8">
    <source>
        <dbReference type="SAM" id="MobiDB-lite"/>
    </source>
</evidence>
<evidence type="ECO:0000256" key="7">
    <source>
        <dbReference type="ARBA" id="ARBA00023244"/>
    </source>
</evidence>
<feature type="compositionally biased region" description="Pro residues" evidence="8">
    <location>
        <begin position="1151"/>
        <end position="1163"/>
    </location>
</feature>
<evidence type="ECO:0000313" key="10">
    <source>
        <dbReference type="EMBL" id="EGB12196.1"/>
    </source>
</evidence>
<dbReference type="Gene3D" id="3.30.110.20">
    <property type="entry name" value="Alba-like domain"/>
    <property type="match status" value="1"/>
</dbReference>
<feature type="compositionally biased region" description="Low complexity" evidence="8">
    <location>
        <begin position="42"/>
        <end position="66"/>
    </location>
</feature>
<dbReference type="Pfam" id="PF04232">
    <property type="entry name" value="SpoVS"/>
    <property type="match status" value="1"/>
</dbReference>
<dbReference type="GO" id="GO:0006782">
    <property type="term" value="P:protoporphyrinogen IX biosynthetic process"/>
    <property type="evidence" value="ECO:0007669"/>
    <property type="project" value="UniProtKB-UniPathway"/>
</dbReference>
<dbReference type="CDD" id="cd00610">
    <property type="entry name" value="OAT_like"/>
    <property type="match status" value="1"/>
</dbReference>
<feature type="compositionally biased region" description="Low complexity" evidence="8">
    <location>
        <begin position="1198"/>
        <end position="1215"/>
    </location>
</feature>
<dbReference type="PANTHER" id="PTHR43713:SF3">
    <property type="entry name" value="GLUTAMATE-1-SEMIALDEHYDE 2,1-AMINOMUTASE 1, CHLOROPLASTIC-RELATED"/>
    <property type="match status" value="1"/>
</dbReference>
<evidence type="ECO:0000256" key="3">
    <source>
        <dbReference type="ARBA" id="ARBA00008981"/>
    </source>
</evidence>
<accession>F0XYC9</accession>
<dbReference type="InterPro" id="IPR005814">
    <property type="entry name" value="Aminotrans_3"/>
</dbReference>
<feature type="compositionally biased region" description="Pro residues" evidence="8">
    <location>
        <begin position="958"/>
        <end position="976"/>
    </location>
</feature>
<reference evidence="10 11" key="1">
    <citation type="journal article" date="2011" name="Proc. Natl. Acad. Sci. U.S.A.">
        <title>Niche of harmful alga Aureococcus anophagefferens revealed through ecogenomics.</title>
        <authorList>
            <person name="Gobler C.J."/>
            <person name="Berry D.L."/>
            <person name="Dyhrman S.T."/>
            <person name="Wilhelm S.W."/>
            <person name="Salamov A."/>
            <person name="Lobanov A.V."/>
            <person name="Zhang Y."/>
            <person name="Collier J.L."/>
            <person name="Wurch L.L."/>
            <person name="Kustka A.B."/>
            <person name="Dill B.D."/>
            <person name="Shah M."/>
            <person name="VerBerkmoes N.C."/>
            <person name="Kuo A."/>
            <person name="Terry A."/>
            <person name="Pangilinan J."/>
            <person name="Lindquist E.A."/>
            <person name="Lucas S."/>
            <person name="Paulsen I.T."/>
            <person name="Hattenrath-Lehmann T.K."/>
            <person name="Talmage S.C."/>
            <person name="Walker E.A."/>
            <person name="Koch F."/>
            <person name="Burson A.M."/>
            <person name="Marcoval M.A."/>
            <person name="Tang Y.Z."/>
            <person name="Lecleir G.R."/>
            <person name="Coyne K.J."/>
            <person name="Berg G.M."/>
            <person name="Bertrand E.M."/>
            <person name="Saito M.A."/>
            <person name="Gladyshev V.N."/>
            <person name="Grigoriev I.V."/>
        </authorList>
    </citation>
    <scope>NUCLEOTIDE SEQUENCE [LARGE SCALE GENOMIC DNA]</scope>
    <source>
        <strain evidence="11">CCMP 1984</strain>
    </source>
</reference>
<keyword evidence="5" id="KW-0663">Pyridoxal phosphate</keyword>
<dbReference type="PROSITE" id="PS00600">
    <property type="entry name" value="AA_TRANSFER_CLASS_3"/>
    <property type="match status" value="1"/>
</dbReference>
<dbReference type="RefSeq" id="XP_009033270.1">
    <property type="nucleotide sequence ID" value="XM_009035022.1"/>
</dbReference>
<evidence type="ECO:0000256" key="5">
    <source>
        <dbReference type="ARBA" id="ARBA00022898"/>
    </source>
</evidence>
<dbReference type="InterPro" id="IPR015424">
    <property type="entry name" value="PyrdxlP-dep_Trfase"/>
</dbReference>
<keyword evidence="6" id="KW-0413">Isomerase</keyword>
<feature type="region of interest" description="Disordered" evidence="8">
    <location>
        <begin position="1"/>
        <end position="111"/>
    </location>
</feature>
<feature type="compositionally biased region" description="Pro residues" evidence="8">
    <location>
        <begin position="1186"/>
        <end position="1197"/>
    </location>
</feature>
<dbReference type="SUPFAM" id="SSF53383">
    <property type="entry name" value="PLP-dependent transferases"/>
    <property type="match status" value="1"/>
</dbReference>
<evidence type="ECO:0000256" key="4">
    <source>
        <dbReference type="ARBA" id="ARBA00012143"/>
    </source>
</evidence>
<evidence type="ECO:0000256" key="9">
    <source>
        <dbReference type="SAM" id="Phobius"/>
    </source>
</evidence>
<dbReference type="HAMAP" id="MF_00375">
    <property type="entry name" value="HemL_aminotrans_3"/>
    <property type="match status" value="1"/>
</dbReference>
<evidence type="ECO:0000313" key="11">
    <source>
        <dbReference type="Proteomes" id="UP000002729"/>
    </source>
</evidence>
<feature type="compositionally biased region" description="Low complexity" evidence="8">
    <location>
        <begin position="932"/>
        <end position="957"/>
    </location>
</feature>
<feature type="region of interest" description="Disordered" evidence="8">
    <location>
        <begin position="922"/>
        <end position="987"/>
    </location>
</feature>
<dbReference type="InterPro" id="IPR015421">
    <property type="entry name" value="PyrdxlP-dep_Trfase_major"/>
</dbReference>
<proteinExistence type="inferred from homology"/>
<keyword evidence="9" id="KW-1133">Transmembrane helix</keyword>
<dbReference type="PRINTS" id="PR01217">
    <property type="entry name" value="PRICHEXTENSN"/>
</dbReference>
<dbReference type="KEGG" id="aaf:AURANDRAFT_70752"/>
<feature type="compositionally biased region" description="Low complexity" evidence="8">
    <location>
        <begin position="24"/>
        <end position="33"/>
    </location>
</feature>
<dbReference type="PANTHER" id="PTHR43713">
    <property type="entry name" value="GLUTAMATE-1-SEMIALDEHYDE 2,1-AMINOMUTASE"/>
    <property type="match status" value="1"/>
</dbReference>
<feature type="region of interest" description="Disordered" evidence="8">
    <location>
        <begin position="1365"/>
        <end position="1409"/>
    </location>
</feature>
<keyword evidence="11" id="KW-1185">Reference proteome</keyword>
<comment type="similarity">
    <text evidence="3">Belongs to the class-III pyridoxal-phosphate-dependent aminotransferase family. HemL subfamily.</text>
</comment>
<dbReference type="InParanoid" id="F0XYC9"/>
<feature type="compositionally biased region" description="Basic residues" evidence="8">
    <location>
        <begin position="81"/>
        <end position="91"/>
    </location>
</feature>
<dbReference type="GO" id="GO:0008483">
    <property type="term" value="F:transaminase activity"/>
    <property type="evidence" value="ECO:0007669"/>
    <property type="project" value="InterPro"/>
</dbReference>
<keyword evidence="9" id="KW-0472">Membrane</keyword>
<dbReference type="GO" id="GO:0042286">
    <property type="term" value="F:glutamate-1-semialdehyde 2,1-aminomutase activity"/>
    <property type="evidence" value="ECO:0007669"/>
    <property type="project" value="UniProtKB-EC"/>
</dbReference>
<keyword evidence="9" id="KW-0812">Transmembrane</keyword>
<organism evidence="11">
    <name type="scientific">Aureococcus anophagefferens</name>
    <name type="common">Harmful bloom alga</name>
    <dbReference type="NCBI Taxonomy" id="44056"/>
    <lineage>
        <taxon>Eukaryota</taxon>
        <taxon>Sar</taxon>
        <taxon>Stramenopiles</taxon>
        <taxon>Ochrophyta</taxon>
        <taxon>Pelagophyceae</taxon>
        <taxon>Pelagomonadales</taxon>
        <taxon>Pelagomonadaceae</taxon>
        <taxon>Aureococcus</taxon>
    </lineage>
</organism>
<evidence type="ECO:0000256" key="6">
    <source>
        <dbReference type="ARBA" id="ARBA00023235"/>
    </source>
</evidence>
<dbReference type="FunFam" id="3.40.640.10:FF:000021">
    <property type="entry name" value="Glutamate-1-semialdehyde 2,1-aminomutase"/>
    <property type="match status" value="1"/>
</dbReference>
<evidence type="ECO:0000256" key="1">
    <source>
        <dbReference type="ARBA" id="ARBA00001933"/>
    </source>
</evidence>
<keyword evidence="7" id="KW-0627">Porphyrin biosynthesis</keyword>
<feature type="transmembrane region" description="Helical" evidence="9">
    <location>
        <begin position="1233"/>
        <end position="1254"/>
    </location>
</feature>
<dbReference type="GO" id="GO:0030170">
    <property type="term" value="F:pyridoxal phosphate binding"/>
    <property type="evidence" value="ECO:0007669"/>
    <property type="project" value="InterPro"/>
</dbReference>
<sequence length="1423" mass="147731">MPHGSEAVVEAAAAEKTANELQVDAEAAPEAAPLAPPPPAAPAATDAPADAAAQEPDAAAAAADAAPPAPAPEAVDDKPARGGRPRRGRPRGPRERKDGPRSGARPGGAGRTIWIGAAHRSLKVCHEILGAALPDAVRGFPVTVHAMSFRDNRNELSFQLDLGACAALAPPAAADALTVASSTDYRVLGGAVANRLRANKVTSLRAIGKKAVWAAMRAVAVAREYTAADDRAATLARTPRPRFFFSGGDAALILVALALSSAAALTRSPMRMSATATPTHVTTKSDAIMAEAKTVMPGGVSSPVRAFKYVDYVGTWGPAICGHANDEVNEALVECLKKGTSFGAPSANENVLAKMVIDAVPSVEMVRFTNSGTEACMGMLRLVRAYTGREKVIKFEGCYHGHADGFLVQAGSGVATLGLPDSPGVPAGATQGTLVAEYNNLESVEALFADHEVAAVVLEPVVGNSGFIPPSKEFLEGIRALTEKNGALLVFDEVMTGFRISYGGAQQHFGVTPDVTTMGKVIGGGLPVGAYGGKKEIMEMVAPAGPMYQAGTLSGNPLAMTAGIKTLEILSRPGQYEKLAALTEKLVEGVLAEGKAAGHAICGGSISGMFGFFFCDGPVANFQEATASDTDKFARWHRAMLERGVYLAPSQYEAGFMSLAHTEEDVEKTIAAAKEAQCVVAGRRIAFFGDSLSRFCYFGFNTFLATGEVRDHEFDVSEGDGENSNDYDSFDTWNDNGLVSDGKNHRMHLRKDFAEYGAHTEYYFIQNVWYDDLDDTPLEADVEIGDADNEGFIADIVAGDETIRSISLDLDADVVVFNMGWWVLKHKYVDYDCGEKWDSKCADWYEEMMELVVENLLAMNDVGSRVASAAGASVVDIFPLYGLSDLPSATFDMKHANVASCHEWNELILRAVDDAAGTACFPPAPTPRPSREPTYAPSYAPTAPSYAPTAAPTAREPTPGPSPAPTPRPSAAPSPGWPAGCVDDENWHKKNAPSKDCAWVSDYPGGRCLVVGADDSVAHESCDRACGCSAPPTPRPSPAPPSVAPAPAPTPPPTAAPAASPTPPPTAAPVAAPPDPTPAPSPKPSLAPSPRPTPNPTPNPTPDPTPEPTPEPTPAPTVAPGSPTKAPVFAPTPAPVLSPTAAPVATSPRPTAAPAPAPTPLPGSPTRAPVAPATPAPVAPSTAPVAPSPAPVAPTPSPVVSAAAAATATDAAAGSSDDEDDDDIESASLSLPAVLGILAALLVLAAAAVGATYYKLRPKPAFAPTTADADAADVAIPVESDDAPFSPTKTSRFAASAAGSPADRLRRLRQDSLEGTVSRQALDDHLVELIDHLDHTTALARDAADPPRDSSWSAPDGVSVQVEMAADPPAPPADLSPMNVVVEDPFTDDEDDHEAHIHLDEPTSPLPSHVLARLAEKPRAAGV</sequence>